<feature type="compositionally biased region" description="Basic residues" evidence="1">
    <location>
        <begin position="175"/>
        <end position="184"/>
    </location>
</feature>
<dbReference type="AlphaFoldDB" id="A0AAQ1RUS6"/>
<evidence type="ECO:0000256" key="1">
    <source>
        <dbReference type="SAM" id="MobiDB-lite"/>
    </source>
</evidence>
<protein>
    <submittedName>
        <fullName evidence="2">Uncharacterized protein</fullName>
    </submittedName>
</protein>
<name>A0AAQ1RUS6_9FIRM</name>
<dbReference type="EMBL" id="FQVY01000001">
    <property type="protein sequence ID" value="SHF61870.1"/>
    <property type="molecule type" value="Genomic_DNA"/>
</dbReference>
<comment type="caution">
    <text evidence="2">The sequence shown here is derived from an EMBL/GenBank/DDBJ whole genome shotgun (WGS) entry which is preliminary data.</text>
</comment>
<accession>A0AAQ1RUS6</accession>
<sequence length="206" mass="22440">MSTARRNWRKGSQWPWYRETGKGAAGRGGAGNLVRCGGSGNTEKATGSCPMRLRRETGEGIPSAVAREKQWEDVREMGGHREVGGRATGRCRAGNSARRRAGNGGWGNRWEAAREQRRRKTDVMAPGRGRAEKSASGDESGSAGKPREERRHGKGSRNSAEGGWRGNPLEQAARKRDRPKRPGGKGRADGCPVRQPPAPLYLSRRS</sequence>
<evidence type="ECO:0000313" key="3">
    <source>
        <dbReference type="Proteomes" id="UP000184089"/>
    </source>
</evidence>
<feature type="region of interest" description="Disordered" evidence="1">
    <location>
        <begin position="77"/>
        <end position="206"/>
    </location>
</feature>
<feature type="region of interest" description="Disordered" evidence="1">
    <location>
        <begin position="1"/>
        <end position="48"/>
    </location>
</feature>
<evidence type="ECO:0000313" key="2">
    <source>
        <dbReference type="EMBL" id="SHF61870.1"/>
    </source>
</evidence>
<dbReference type="Proteomes" id="UP000184089">
    <property type="component" value="Unassembled WGS sequence"/>
</dbReference>
<gene>
    <name evidence="2" type="ORF">SAMN05444424_0082</name>
</gene>
<reference evidence="3" key="1">
    <citation type="submission" date="2016-11" db="EMBL/GenBank/DDBJ databases">
        <authorList>
            <person name="Jaros S."/>
            <person name="Januszkiewicz K."/>
            <person name="Wedrychowicz H."/>
        </authorList>
    </citation>
    <scope>NUCLEOTIDE SEQUENCE [LARGE SCALE GENOMIC DNA]</scope>
    <source>
        <strain evidence="3">DSM 4029</strain>
    </source>
</reference>
<organism evidence="2 3">
    <name type="scientific">Bittarella massiliensis</name>
    <name type="common">ex Durand et al. 2017</name>
    <dbReference type="NCBI Taxonomy" id="1720313"/>
    <lineage>
        <taxon>Bacteria</taxon>
        <taxon>Bacillati</taxon>
        <taxon>Bacillota</taxon>
        <taxon>Clostridia</taxon>
        <taxon>Eubacteriales</taxon>
        <taxon>Oscillospiraceae</taxon>
        <taxon>Bittarella (ex Durand et al. 2017)</taxon>
    </lineage>
</organism>
<proteinExistence type="predicted"/>